<dbReference type="PANTHER" id="PTHR36078:SF2">
    <property type="entry name" value="OS09G0473966 PROTEIN"/>
    <property type="match status" value="1"/>
</dbReference>
<protein>
    <submittedName>
        <fullName evidence="2">Uncharacterized protein</fullName>
    </submittedName>
</protein>
<evidence type="ECO:0000313" key="2">
    <source>
        <dbReference type="EMBL" id="CAK9147889.1"/>
    </source>
</evidence>
<dbReference type="Proteomes" id="UP001642360">
    <property type="component" value="Unassembled WGS sequence"/>
</dbReference>
<keyword evidence="3" id="KW-1185">Reference proteome</keyword>
<sequence length="140" mass="15277">MASSPTSSTQSTSDSDNSTTQTPSHPVIANENGAHDMLQKKTEAGAIDPFKDMNSKEYIGKFKKYEADYTRRLKAKYFSDKNIYGGNIFDVKLTIDGENIKASRWPGYQSYADPASFLAEQSSNGSTSASEASNDSNGKH</sequence>
<feature type="region of interest" description="Disordered" evidence="1">
    <location>
        <begin position="1"/>
        <end position="29"/>
    </location>
</feature>
<dbReference type="AlphaFoldDB" id="A0ABC8RSI4"/>
<proteinExistence type="predicted"/>
<reference evidence="2 3" key="1">
    <citation type="submission" date="2024-02" db="EMBL/GenBank/DDBJ databases">
        <authorList>
            <person name="Vignale AGUSTIN F."/>
            <person name="Sosa J E."/>
            <person name="Modenutti C."/>
        </authorList>
    </citation>
    <scope>NUCLEOTIDE SEQUENCE [LARGE SCALE GENOMIC DNA]</scope>
</reference>
<name>A0ABC8RSI4_9AQUA</name>
<dbReference type="EMBL" id="CAUOFW020001724">
    <property type="protein sequence ID" value="CAK9147889.1"/>
    <property type="molecule type" value="Genomic_DNA"/>
</dbReference>
<feature type="compositionally biased region" description="Low complexity" evidence="1">
    <location>
        <begin position="119"/>
        <end position="134"/>
    </location>
</feature>
<gene>
    <name evidence="2" type="ORF">ILEXP_LOCUS15823</name>
</gene>
<organism evidence="2 3">
    <name type="scientific">Ilex paraguariensis</name>
    <name type="common">yerba mate</name>
    <dbReference type="NCBI Taxonomy" id="185542"/>
    <lineage>
        <taxon>Eukaryota</taxon>
        <taxon>Viridiplantae</taxon>
        <taxon>Streptophyta</taxon>
        <taxon>Embryophyta</taxon>
        <taxon>Tracheophyta</taxon>
        <taxon>Spermatophyta</taxon>
        <taxon>Magnoliopsida</taxon>
        <taxon>eudicotyledons</taxon>
        <taxon>Gunneridae</taxon>
        <taxon>Pentapetalae</taxon>
        <taxon>asterids</taxon>
        <taxon>campanulids</taxon>
        <taxon>Aquifoliales</taxon>
        <taxon>Aquifoliaceae</taxon>
        <taxon>Ilex</taxon>
    </lineage>
</organism>
<accession>A0ABC8RSI4</accession>
<evidence type="ECO:0000313" key="3">
    <source>
        <dbReference type="Proteomes" id="UP001642360"/>
    </source>
</evidence>
<comment type="caution">
    <text evidence="2">The sequence shown here is derived from an EMBL/GenBank/DDBJ whole genome shotgun (WGS) entry which is preliminary data.</text>
</comment>
<evidence type="ECO:0000256" key="1">
    <source>
        <dbReference type="SAM" id="MobiDB-lite"/>
    </source>
</evidence>
<feature type="region of interest" description="Disordered" evidence="1">
    <location>
        <begin position="119"/>
        <end position="140"/>
    </location>
</feature>
<dbReference type="PANTHER" id="PTHR36078">
    <property type="entry name" value="BNACNNG21220D PROTEIN"/>
    <property type="match status" value="1"/>
</dbReference>
<feature type="compositionally biased region" description="Low complexity" evidence="1">
    <location>
        <begin position="1"/>
        <end position="24"/>
    </location>
</feature>